<dbReference type="Pfam" id="PF00700">
    <property type="entry name" value="Flagellin_C"/>
    <property type="match status" value="1"/>
</dbReference>
<keyword evidence="3 4" id="KW-0975">Bacterial flagellum</keyword>
<dbReference type="InterPro" id="IPR001492">
    <property type="entry name" value="Flagellin"/>
</dbReference>
<feature type="domain" description="Flagellin C-terminal" evidence="6">
    <location>
        <begin position="409"/>
        <end position="493"/>
    </location>
</feature>
<dbReference type="EMBL" id="VNFF01000015">
    <property type="protein sequence ID" value="TVU81834.1"/>
    <property type="molecule type" value="Genomic_DNA"/>
</dbReference>
<comment type="subcellular location">
    <subcellularLocation>
        <location evidence="4">Secreted</location>
    </subcellularLocation>
    <subcellularLocation>
        <location evidence="4">Bacterial flagellum</location>
    </subcellularLocation>
</comment>
<evidence type="ECO:0000313" key="8">
    <source>
        <dbReference type="Proteomes" id="UP000317938"/>
    </source>
</evidence>
<dbReference type="Gene3D" id="1.20.1330.10">
    <property type="entry name" value="f41 fragment of flagellin, N-terminal domain"/>
    <property type="match status" value="2"/>
</dbReference>
<gene>
    <name evidence="7" type="ORF">FQP85_15430</name>
</gene>
<keyword evidence="8" id="KW-1185">Reference proteome</keyword>
<evidence type="ECO:0000256" key="1">
    <source>
        <dbReference type="ARBA" id="ARBA00005709"/>
    </source>
</evidence>
<keyword evidence="2 4" id="KW-0964">Secreted</keyword>
<comment type="similarity">
    <text evidence="1 4">Belongs to the bacterial flagellin family.</text>
</comment>
<dbReference type="InterPro" id="IPR042187">
    <property type="entry name" value="Flagellin_C_sub2"/>
</dbReference>
<evidence type="ECO:0000256" key="4">
    <source>
        <dbReference type="RuleBase" id="RU362073"/>
    </source>
</evidence>
<dbReference type="InterPro" id="IPR001029">
    <property type="entry name" value="Flagellin_N"/>
</dbReference>
<feature type="domain" description="Flagellin N-terminal" evidence="5">
    <location>
        <begin position="6"/>
        <end position="140"/>
    </location>
</feature>
<evidence type="ECO:0000259" key="6">
    <source>
        <dbReference type="Pfam" id="PF00700"/>
    </source>
</evidence>
<name>A0ABY3FC22_9GAMM</name>
<dbReference type="Pfam" id="PF00669">
    <property type="entry name" value="Flagellin_N"/>
    <property type="match status" value="1"/>
</dbReference>
<proteinExistence type="inferred from homology"/>
<sequence>MPSLINNAASLSARNNLSKIQLKEQTSLGRLSSGLRINSAKDDAAGLQISSRLTSNINASNQAIRNSFNGISVTQSVDGALEGVVNNLQRMRTLTINAGNGANTDIDVDAIYKEFSALRDEIDRVAEDTTFAGTPLLNGTYLDDFQVGQEALQTIRITDLNTKTENLGSYEWEPRSIKVISRYPDGGLKSFARGLNLETAFNAGPLVVNGQSFSGPYTDVDELIEDINSAPQLPNQSPLIAEKASGNGVSGHVDLNQLPHVFQVNGIDVRCDNISTYDPTIVYPPNNLRSRGEEGYYYAEVLDRVRNVMVSQGLNFHGVFDPNSDANSIGFTGNSNPLELRNLSPLFPDIDDGVYTPFIRFESFGDKFTTMEAELEDNEAFNLYSEDRIKSTIDSLTLDSEEERARSLRIIDVALQQVSNQRNTMGATQNRFESTIRRQQASNTNLSAARQRIQDVDFASETTKLTQTQILEEASTTILSQANVRAESLLSLLEYI</sequence>
<dbReference type="PRINTS" id="PR00207">
    <property type="entry name" value="FLAGELLIN"/>
</dbReference>
<organism evidence="7 8">
    <name type="scientific">Pseudoalteromonas neustonica</name>
    <dbReference type="NCBI Taxonomy" id="1840331"/>
    <lineage>
        <taxon>Bacteria</taxon>
        <taxon>Pseudomonadati</taxon>
        <taxon>Pseudomonadota</taxon>
        <taxon>Gammaproteobacteria</taxon>
        <taxon>Alteromonadales</taxon>
        <taxon>Pseudoalteromonadaceae</taxon>
        <taxon>Pseudoalteromonas</taxon>
    </lineage>
</organism>
<dbReference type="Proteomes" id="UP000317938">
    <property type="component" value="Unassembled WGS sequence"/>
</dbReference>
<dbReference type="PANTHER" id="PTHR42792">
    <property type="entry name" value="FLAGELLIN"/>
    <property type="match status" value="1"/>
</dbReference>
<dbReference type="InterPro" id="IPR046358">
    <property type="entry name" value="Flagellin_C"/>
</dbReference>
<evidence type="ECO:0000259" key="5">
    <source>
        <dbReference type="Pfam" id="PF00669"/>
    </source>
</evidence>
<protein>
    <recommendedName>
        <fullName evidence="4">Flagellin</fullName>
    </recommendedName>
</protein>
<evidence type="ECO:0000256" key="3">
    <source>
        <dbReference type="ARBA" id="ARBA00023143"/>
    </source>
</evidence>
<evidence type="ECO:0000313" key="7">
    <source>
        <dbReference type="EMBL" id="TVU81834.1"/>
    </source>
</evidence>
<dbReference type="RefSeq" id="WP_145240277.1">
    <property type="nucleotide sequence ID" value="NZ_VNFF01000015.1"/>
</dbReference>
<dbReference type="Gene3D" id="6.10.10.10">
    <property type="entry name" value="Flagellar export chaperone, C-terminal domain"/>
    <property type="match status" value="1"/>
</dbReference>
<reference evidence="7 8" key="1">
    <citation type="submission" date="2019-07" db="EMBL/GenBank/DDBJ databases">
        <title>Diversity of Bacteria from Kongsfjorden, Arctic.</title>
        <authorList>
            <person name="Yu Y."/>
        </authorList>
    </citation>
    <scope>NUCLEOTIDE SEQUENCE [LARGE SCALE GENOMIC DNA]</scope>
    <source>
        <strain evidence="7 8">SM1927</strain>
    </source>
</reference>
<evidence type="ECO:0000256" key="2">
    <source>
        <dbReference type="ARBA" id="ARBA00022525"/>
    </source>
</evidence>
<dbReference type="SUPFAM" id="SSF64518">
    <property type="entry name" value="Phase 1 flagellin"/>
    <property type="match status" value="1"/>
</dbReference>
<comment type="caution">
    <text evidence="7">The sequence shown here is derived from an EMBL/GenBank/DDBJ whole genome shotgun (WGS) entry which is preliminary data.</text>
</comment>
<comment type="function">
    <text evidence="4">Flagellin is the subunit protein which polymerizes to form the filaments of bacterial flagella.</text>
</comment>
<accession>A0ABY3FC22</accession>
<dbReference type="PANTHER" id="PTHR42792:SF2">
    <property type="entry name" value="FLAGELLIN"/>
    <property type="match status" value="1"/>
</dbReference>